<sequence>MVTNVAIACQGGGSHTAFTAGALRELLPPLDASPDHRLVGISGTSGGALSALAAWYGLESDGPRYARRLLREAWMDLCAGDPVDWWANEVTVTTARLTNGGAAVPEVSPYYTPTAPWGQHRIRRVLEGLVDFERVNELAEGDDPPELHIGTVDVNGGEFETFGAAAVTPDVMLASMALPEMFRAVELDDDDHGHAHWDGLFSQNPPIHELMQVSAARKPDELWVLQINPQEREDVPTAMTDIADRRNELSGNLSLNQELRFVEQVNTWLERGHLPEEHFSYTHVHRIGLGRSYDLSSKLDRSPRFVRQLLRLGERRAEEFLDGHETLSQA</sequence>
<dbReference type="Gene3D" id="3.40.1090.10">
    <property type="entry name" value="Cytosolic phospholipase A2 catalytic domain"/>
    <property type="match status" value="2"/>
</dbReference>
<dbReference type="GO" id="GO:0006629">
    <property type="term" value="P:lipid metabolic process"/>
    <property type="evidence" value="ECO:0007669"/>
    <property type="project" value="UniProtKB-KW"/>
</dbReference>
<evidence type="ECO:0000313" key="3">
    <source>
        <dbReference type="EMBL" id="MWG34887.1"/>
    </source>
</evidence>
<dbReference type="SUPFAM" id="SSF52151">
    <property type="entry name" value="FabD/lysophospholipase-like"/>
    <property type="match status" value="1"/>
</dbReference>
<evidence type="ECO:0000259" key="2">
    <source>
        <dbReference type="PROSITE" id="PS51635"/>
    </source>
</evidence>
<dbReference type="AlphaFoldDB" id="A0A6B0GMK6"/>
<organism evidence="3 4">
    <name type="scientific">Halomarina oriensis</name>
    <dbReference type="NCBI Taxonomy" id="671145"/>
    <lineage>
        <taxon>Archaea</taxon>
        <taxon>Methanobacteriati</taxon>
        <taxon>Methanobacteriota</taxon>
        <taxon>Stenosarchaea group</taxon>
        <taxon>Halobacteria</taxon>
        <taxon>Halobacteriales</taxon>
        <taxon>Natronomonadaceae</taxon>
        <taxon>Halomarina</taxon>
    </lineage>
</organism>
<reference evidence="3 4" key="1">
    <citation type="submission" date="2019-12" db="EMBL/GenBank/DDBJ databases">
        <title>Halocatena pleomorpha gen. nov. sp. nov., an extremely halophilic archaeon of family Halobacteriaceae isolated from saltpan soil.</title>
        <authorList>
            <person name="Pal Y."/>
            <person name="Verma A."/>
            <person name="Krishnamurthi S."/>
            <person name="Kumar P."/>
        </authorList>
    </citation>
    <scope>NUCLEOTIDE SEQUENCE [LARGE SCALE GENOMIC DNA]</scope>
    <source>
        <strain evidence="3 4">JCM 16495</strain>
    </source>
</reference>
<dbReference type="EMBL" id="WSZK01000015">
    <property type="protein sequence ID" value="MWG34887.1"/>
    <property type="molecule type" value="Genomic_DNA"/>
</dbReference>
<dbReference type="Proteomes" id="UP000451471">
    <property type="component" value="Unassembled WGS sequence"/>
</dbReference>
<dbReference type="Pfam" id="PF01734">
    <property type="entry name" value="Patatin"/>
    <property type="match status" value="1"/>
</dbReference>
<gene>
    <name evidence="3" type="ORF">GQS65_10350</name>
</gene>
<proteinExistence type="predicted"/>
<protein>
    <submittedName>
        <fullName evidence="3">Patatin-like phospholipase family protein</fullName>
    </submittedName>
</protein>
<evidence type="ECO:0000256" key="1">
    <source>
        <dbReference type="ARBA" id="ARBA00023098"/>
    </source>
</evidence>
<dbReference type="InterPro" id="IPR016035">
    <property type="entry name" value="Acyl_Trfase/lysoPLipase"/>
</dbReference>
<dbReference type="RefSeq" id="WP_158204521.1">
    <property type="nucleotide sequence ID" value="NZ_WSZK01000015.1"/>
</dbReference>
<accession>A0A6B0GMK6</accession>
<dbReference type="OrthoDB" id="371677at2157"/>
<feature type="domain" description="PNPLA" evidence="2">
    <location>
        <begin position="7"/>
        <end position="211"/>
    </location>
</feature>
<comment type="caution">
    <text evidence="3">The sequence shown here is derived from an EMBL/GenBank/DDBJ whole genome shotgun (WGS) entry which is preliminary data.</text>
</comment>
<keyword evidence="1" id="KW-0443">Lipid metabolism</keyword>
<dbReference type="PROSITE" id="PS51635">
    <property type="entry name" value="PNPLA"/>
    <property type="match status" value="1"/>
</dbReference>
<keyword evidence="4" id="KW-1185">Reference proteome</keyword>
<dbReference type="InterPro" id="IPR002641">
    <property type="entry name" value="PNPLA_dom"/>
</dbReference>
<name>A0A6B0GMK6_9EURY</name>
<evidence type="ECO:0000313" key="4">
    <source>
        <dbReference type="Proteomes" id="UP000451471"/>
    </source>
</evidence>